<dbReference type="Pfam" id="PF18029">
    <property type="entry name" value="Glyoxalase_6"/>
    <property type="match status" value="1"/>
</dbReference>
<dbReference type="Proteomes" id="UP000198546">
    <property type="component" value="Chromosome i"/>
</dbReference>
<keyword evidence="3" id="KW-0223">Dioxygenase</keyword>
<dbReference type="PROSITE" id="PS51819">
    <property type="entry name" value="VOC"/>
    <property type="match status" value="1"/>
</dbReference>
<name>A0A1G6TSY3_9ACTN</name>
<dbReference type="InterPro" id="IPR037523">
    <property type="entry name" value="VOC_core"/>
</dbReference>
<feature type="region of interest" description="Disordered" evidence="1">
    <location>
        <begin position="47"/>
        <end position="66"/>
    </location>
</feature>
<dbReference type="SUPFAM" id="SSF54593">
    <property type="entry name" value="Glyoxalase/Bleomycin resistance protein/Dihydroxybiphenyl dioxygenase"/>
    <property type="match status" value="1"/>
</dbReference>
<dbReference type="Gene3D" id="3.10.180.10">
    <property type="entry name" value="2,3-Dihydroxybiphenyl 1,2-Dioxygenase, domain 1"/>
    <property type="match status" value="1"/>
</dbReference>
<proteinExistence type="predicted"/>
<evidence type="ECO:0000313" key="4">
    <source>
        <dbReference type="Proteomes" id="UP000198546"/>
    </source>
</evidence>
<dbReference type="AlphaFoldDB" id="A0A1G6TSY3"/>
<dbReference type="PANTHER" id="PTHR35908">
    <property type="entry name" value="HYPOTHETICAL FUSION PROTEIN"/>
    <property type="match status" value="1"/>
</dbReference>
<gene>
    <name evidence="3" type="ORF">SAMN04489747_0698</name>
</gene>
<protein>
    <submittedName>
        <fullName evidence="3">Catechol 2,3-dioxygenase</fullName>
    </submittedName>
</protein>
<keyword evidence="4" id="KW-1185">Reference proteome</keyword>
<reference evidence="3 4" key="1">
    <citation type="submission" date="2016-10" db="EMBL/GenBank/DDBJ databases">
        <authorList>
            <person name="de Groot N.N."/>
        </authorList>
    </citation>
    <scope>NUCLEOTIDE SEQUENCE [LARGE SCALE GENOMIC DNA]</scope>
    <source>
        <strain evidence="3 4">MON 2.2</strain>
    </source>
</reference>
<sequence>MDVDEDAQEVTMDRPRIRLTSVTITTPRPRELAAFWSTLLGWPVSVEEPAGDGEPEEAGWAQVRPPAGENGFTLNFEYERSWTRPVWPSAAGHQNATEHLDVEVDDLDTAVAWALECGAELAGDQPQTDVRVLLDPDGHPFCFF</sequence>
<accession>A0A1G6TSY3</accession>
<dbReference type="InterPro" id="IPR041581">
    <property type="entry name" value="Glyoxalase_6"/>
</dbReference>
<dbReference type="PANTHER" id="PTHR35908:SF1">
    <property type="entry name" value="CONSERVED PROTEIN"/>
    <property type="match status" value="1"/>
</dbReference>
<dbReference type="CDD" id="cd06587">
    <property type="entry name" value="VOC"/>
    <property type="match status" value="1"/>
</dbReference>
<organism evidence="3 4">
    <name type="scientific">Auraticoccus monumenti</name>
    <dbReference type="NCBI Taxonomy" id="675864"/>
    <lineage>
        <taxon>Bacteria</taxon>
        <taxon>Bacillati</taxon>
        <taxon>Actinomycetota</taxon>
        <taxon>Actinomycetes</taxon>
        <taxon>Propionibacteriales</taxon>
        <taxon>Propionibacteriaceae</taxon>
        <taxon>Auraticoccus</taxon>
    </lineage>
</organism>
<dbReference type="GO" id="GO:0051213">
    <property type="term" value="F:dioxygenase activity"/>
    <property type="evidence" value="ECO:0007669"/>
    <property type="project" value="UniProtKB-KW"/>
</dbReference>
<evidence type="ECO:0000313" key="3">
    <source>
        <dbReference type="EMBL" id="SDD32139.1"/>
    </source>
</evidence>
<dbReference type="InterPro" id="IPR029068">
    <property type="entry name" value="Glyas_Bleomycin-R_OHBP_Dase"/>
</dbReference>
<evidence type="ECO:0000259" key="2">
    <source>
        <dbReference type="PROSITE" id="PS51819"/>
    </source>
</evidence>
<dbReference type="EMBL" id="LT629688">
    <property type="protein sequence ID" value="SDD32139.1"/>
    <property type="molecule type" value="Genomic_DNA"/>
</dbReference>
<keyword evidence="3" id="KW-0560">Oxidoreductase</keyword>
<evidence type="ECO:0000256" key="1">
    <source>
        <dbReference type="SAM" id="MobiDB-lite"/>
    </source>
</evidence>
<feature type="domain" description="VOC" evidence="2">
    <location>
        <begin position="18"/>
        <end position="144"/>
    </location>
</feature>
<dbReference type="STRING" id="675864.SAMN04489747_0698"/>